<evidence type="ECO:0000313" key="3">
    <source>
        <dbReference type="Proteomes" id="UP000020681"/>
    </source>
</evidence>
<accession>A0ABN0R3V1</accession>
<keyword evidence="3" id="KW-1185">Reference proteome</keyword>
<dbReference type="Proteomes" id="UP000020681">
    <property type="component" value="Unassembled WGS sequence"/>
</dbReference>
<feature type="compositionally biased region" description="Basic residues" evidence="1">
    <location>
        <begin position="64"/>
        <end position="89"/>
    </location>
</feature>
<evidence type="ECO:0008006" key="4">
    <source>
        <dbReference type="Google" id="ProtNLM"/>
    </source>
</evidence>
<dbReference type="EMBL" id="JAOL01000086">
    <property type="protein sequence ID" value="EUA91641.1"/>
    <property type="molecule type" value="Genomic_DNA"/>
</dbReference>
<evidence type="ECO:0000313" key="2">
    <source>
        <dbReference type="EMBL" id="EUA91641.1"/>
    </source>
</evidence>
<dbReference type="InterPro" id="IPR023606">
    <property type="entry name" value="CoA-Trfase_III_dom_1_sf"/>
</dbReference>
<proteinExistence type="predicted"/>
<name>A0ABN0R3V1_MYCUL</name>
<reference evidence="2 3" key="1">
    <citation type="submission" date="2014-01" db="EMBL/GenBank/DDBJ databases">
        <authorList>
            <person name="Dobos K."/>
            <person name="Lenaerts A."/>
            <person name="Ordway D."/>
            <person name="DeGroote M.A."/>
            <person name="Parker T."/>
            <person name="Sizemore C."/>
            <person name="Tallon L.J."/>
            <person name="Sadzewicz L.K."/>
            <person name="Sengamalay N."/>
            <person name="Fraser C.M."/>
            <person name="Hine E."/>
            <person name="Shefchek K.A."/>
            <person name="Das S.P."/>
            <person name="Tettelin H."/>
        </authorList>
    </citation>
    <scope>NUCLEOTIDE SEQUENCE [LARGE SCALE GENOMIC DNA]</scope>
    <source>
        <strain evidence="2 3">Harvey</strain>
    </source>
</reference>
<dbReference type="SUPFAM" id="SSF89796">
    <property type="entry name" value="CoA-transferase family III (CaiB/BaiF)"/>
    <property type="match status" value="1"/>
</dbReference>
<organism evidence="2 3">
    <name type="scientific">Mycobacterium ulcerans str. Harvey</name>
    <dbReference type="NCBI Taxonomy" id="1299332"/>
    <lineage>
        <taxon>Bacteria</taxon>
        <taxon>Bacillati</taxon>
        <taxon>Actinomycetota</taxon>
        <taxon>Actinomycetes</taxon>
        <taxon>Mycobacteriales</taxon>
        <taxon>Mycobacteriaceae</taxon>
        <taxon>Mycobacterium</taxon>
        <taxon>Mycobacterium ulcerans group</taxon>
    </lineage>
</organism>
<feature type="region of interest" description="Disordered" evidence="1">
    <location>
        <begin position="61"/>
        <end position="89"/>
    </location>
</feature>
<gene>
    <name evidence="2" type="ORF">I551_1842</name>
</gene>
<evidence type="ECO:0000256" key="1">
    <source>
        <dbReference type="SAM" id="MobiDB-lite"/>
    </source>
</evidence>
<protein>
    <recommendedName>
        <fullName evidence="4">CoA-transferase III family protein</fullName>
    </recommendedName>
</protein>
<sequence>MAGGLVGVAADGPVFCADAIADPLAGLESARAITESLRRGGGELIDVSMAGVAATYAALPVGPRRPRIGPCRHNRRRRRRDPPPRWGRR</sequence>
<comment type="caution">
    <text evidence="2">The sequence shown here is derived from an EMBL/GenBank/DDBJ whole genome shotgun (WGS) entry which is preliminary data.</text>
</comment>